<accession>A0ABV0BH27</accession>
<evidence type="ECO:0008006" key="4">
    <source>
        <dbReference type="Google" id="ProtNLM"/>
    </source>
</evidence>
<protein>
    <recommendedName>
        <fullName evidence="4">DUF304 domain-containing protein</fullName>
    </recommendedName>
</protein>
<reference evidence="2 3" key="1">
    <citation type="submission" date="2024-04" db="EMBL/GenBank/DDBJ databases">
        <title>A novel species isolated from cricket.</title>
        <authorList>
            <person name="Wang H.-C."/>
        </authorList>
    </citation>
    <scope>NUCLEOTIDE SEQUENCE [LARGE SCALE GENOMIC DNA]</scope>
    <source>
        <strain evidence="2 3">WL0021</strain>
    </source>
</reference>
<feature type="transmembrane region" description="Helical" evidence="1">
    <location>
        <begin position="26"/>
        <end position="46"/>
    </location>
</feature>
<sequence>MFPKQYQPLKVGDTLIPVLMHKIMPLGILSAAICGMLVLAPMLVIVGLIDKPDVVLESMRGPNRHIWLYAGLAWCAGLVFNIFCGILLGKRRIHIEPDYLIVRTVMGHEKRISTREVTKVSTHFSLESMQASMNIRYQNGDQETISCAGIHSRDVSRLAEFLCPTVSLRIS</sequence>
<evidence type="ECO:0000313" key="3">
    <source>
        <dbReference type="Proteomes" id="UP001418637"/>
    </source>
</evidence>
<keyword evidence="1" id="KW-0812">Transmembrane</keyword>
<dbReference type="Proteomes" id="UP001418637">
    <property type="component" value="Unassembled WGS sequence"/>
</dbReference>
<gene>
    <name evidence="2" type="ORF">WJT86_04175</name>
</gene>
<evidence type="ECO:0000256" key="1">
    <source>
        <dbReference type="SAM" id="Phobius"/>
    </source>
</evidence>
<feature type="transmembrane region" description="Helical" evidence="1">
    <location>
        <begin position="66"/>
        <end position="88"/>
    </location>
</feature>
<dbReference type="EMBL" id="JBBYXI010000001">
    <property type="protein sequence ID" value="MEN3930258.1"/>
    <property type="molecule type" value="Genomic_DNA"/>
</dbReference>
<keyword evidence="1" id="KW-1133">Transmembrane helix</keyword>
<keyword evidence="3" id="KW-1185">Reference proteome</keyword>
<comment type="caution">
    <text evidence="2">The sequence shown here is derived from an EMBL/GenBank/DDBJ whole genome shotgun (WGS) entry which is preliminary data.</text>
</comment>
<organism evidence="2 3">
    <name type="scientific">Hohaiivirga grylli</name>
    <dbReference type="NCBI Taxonomy" id="3133970"/>
    <lineage>
        <taxon>Bacteria</taxon>
        <taxon>Pseudomonadati</taxon>
        <taxon>Pseudomonadota</taxon>
        <taxon>Alphaproteobacteria</taxon>
        <taxon>Hyphomicrobiales</taxon>
        <taxon>Methylobacteriaceae</taxon>
        <taxon>Hohaiivirga</taxon>
    </lineage>
</organism>
<name>A0ABV0BH27_9HYPH</name>
<evidence type="ECO:0000313" key="2">
    <source>
        <dbReference type="EMBL" id="MEN3930258.1"/>
    </source>
</evidence>
<dbReference type="RefSeq" id="WP_346336220.1">
    <property type="nucleotide sequence ID" value="NZ_JBBYXI010000001.1"/>
</dbReference>
<proteinExistence type="predicted"/>
<keyword evidence="1" id="KW-0472">Membrane</keyword>